<accession>A0A170QB87</accession>
<protein>
    <submittedName>
        <fullName evidence="1">Uncharacterized protein</fullName>
    </submittedName>
</protein>
<dbReference type="AlphaFoldDB" id="A0A170QB87"/>
<sequence>MGITAKMMMIPKLIKTPLNIVREPGSTVDVADLHLYFSCLVA</sequence>
<dbReference type="EMBL" id="FAXA01000448">
    <property type="protein sequence ID" value="CUV03627.1"/>
    <property type="molecule type" value="Genomic_DNA"/>
</dbReference>
<evidence type="ECO:0000313" key="1">
    <source>
        <dbReference type="EMBL" id="CUV03627.1"/>
    </source>
</evidence>
<organism evidence="1">
    <name type="scientific">hydrothermal vent metagenome</name>
    <dbReference type="NCBI Taxonomy" id="652676"/>
    <lineage>
        <taxon>unclassified sequences</taxon>
        <taxon>metagenomes</taxon>
        <taxon>ecological metagenomes</taxon>
    </lineage>
</organism>
<reference evidence="1" key="1">
    <citation type="submission" date="2015-10" db="EMBL/GenBank/DDBJ databases">
        <authorList>
            <person name="Gilbert D.G."/>
        </authorList>
    </citation>
    <scope>NUCLEOTIDE SEQUENCE</scope>
</reference>
<name>A0A170QB87_9ZZZZ</name>
<proteinExistence type="predicted"/>
<gene>
    <name evidence="1" type="ORF">MGWOODY_Clf2307</name>
</gene>